<feature type="transmembrane region" description="Helical" evidence="7">
    <location>
        <begin position="38"/>
        <end position="66"/>
    </location>
</feature>
<dbReference type="Proteomes" id="UP000541033">
    <property type="component" value="Unassembled WGS sequence"/>
</dbReference>
<dbReference type="InterPro" id="IPR017039">
    <property type="entry name" value="Virul_fac_BrkB"/>
</dbReference>
<evidence type="ECO:0000313" key="9">
    <source>
        <dbReference type="Proteomes" id="UP000541033"/>
    </source>
</evidence>
<evidence type="ECO:0000256" key="7">
    <source>
        <dbReference type="SAM" id="Phobius"/>
    </source>
</evidence>
<proteinExistence type="predicted"/>
<reference evidence="8 9" key="1">
    <citation type="submission" date="2020-02" db="EMBL/GenBank/DDBJ databases">
        <title>Sequencing the genomes of 1000 actinobacteria strains.</title>
        <authorList>
            <person name="Klenk H.-P."/>
        </authorList>
    </citation>
    <scope>NUCLEOTIDE SEQUENCE [LARGE SCALE GENOMIC DNA]</scope>
    <source>
        <strain evidence="8 9">DSM 27960</strain>
    </source>
</reference>
<evidence type="ECO:0000256" key="6">
    <source>
        <dbReference type="SAM" id="MobiDB-lite"/>
    </source>
</evidence>
<sequence length="329" mass="34568">MKQLIARITALIERVTKWVMTFRVVRVFMHFSANGGNLLAAGLSFQAIFALFAALYVGFATFGIVISNNAELQAAVVEWLNTLVPGLIGPDGATSLDELLQAQILGWTGAIAAVSLVWVAVGWLGTAREAIRRMMGVVWNPSNGLILKVRDFGLAFILAIAVIISAGLMVLSSSLLTNVVDSLGLESDSWIVSGLARVLAFIIMFVFDAGVLAATYRVLSGVKVNGAILFRVSFVGGLAMSVIMLLGSQLASGVGNNPLLASFATLIGLLVWFNLLCRVVLLGAAWIAIESEDRFGSLPGTEPNMGEGAKHPHSLTGGLGTGPGVGVTL</sequence>
<keyword evidence="5 7" id="KW-0472">Membrane</keyword>
<dbReference type="PANTHER" id="PTHR30213:SF1">
    <property type="entry name" value="INNER MEMBRANE PROTEIN YHJD"/>
    <property type="match status" value="1"/>
</dbReference>
<evidence type="ECO:0000256" key="4">
    <source>
        <dbReference type="ARBA" id="ARBA00022989"/>
    </source>
</evidence>
<keyword evidence="3 7" id="KW-0812">Transmembrane</keyword>
<dbReference type="Pfam" id="PF03631">
    <property type="entry name" value="Virul_fac_BrkB"/>
    <property type="match status" value="1"/>
</dbReference>
<evidence type="ECO:0000256" key="3">
    <source>
        <dbReference type="ARBA" id="ARBA00022692"/>
    </source>
</evidence>
<feature type="region of interest" description="Disordered" evidence="6">
    <location>
        <begin position="300"/>
        <end position="329"/>
    </location>
</feature>
<name>A0A7X5TVG7_9MICO</name>
<comment type="subcellular location">
    <subcellularLocation>
        <location evidence="1">Cell membrane</location>
        <topology evidence="1">Multi-pass membrane protein</topology>
    </subcellularLocation>
</comment>
<dbReference type="GO" id="GO:0005886">
    <property type="term" value="C:plasma membrane"/>
    <property type="evidence" value="ECO:0007669"/>
    <property type="project" value="UniProtKB-SubCell"/>
</dbReference>
<evidence type="ECO:0000256" key="1">
    <source>
        <dbReference type="ARBA" id="ARBA00004651"/>
    </source>
</evidence>
<dbReference type="RefSeq" id="WP_167152152.1">
    <property type="nucleotide sequence ID" value="NZ_JAAMOX010000003.1"/>
</dbReference>
<feature type="transmembrane region" description="Helical" evidence="7">
    <location>
        <begin position="104"/>
        <end position="125"/>
    </location>
</feature>
<feature type="transmembrane region" description="Helical" evidence="7">
    <location>
        <begin position="259"/>
        <end position="289"/>
    </location>
</feature>
<feature type="compositionally biased region" description="Gly residues" evidence="6">
    <location>
        <begin position="317"/>
        <end position="329"/>
    </location>
</feature>
<evidence type="ECO:0000256" key="5">
    <source>
        <dbReference type="ARBA" id="ARBA00023136"/>
    </source>
</evidence>
<dbReference type="PANTHER" id="PTHR30213">
    <property type="entry name" value="INNER MEMBRANE PROTEIN YHJD"/>
    <property type="match status" value="1"/>
</dbReference>
<comment type="caution">
    <text evidence="8">The sequence shown here is derived from an EMBL/GenBank/DDBJ whole genome shotgun (WGS) entry which is preliminary data.</text>
</comment>
<evidence type="ECO:0000313" key="8">
    <source>
        <dbReference type="EMBL" id="NIH55177.1"/>
    </source>
</evidence>
<accession>A0A7X5TVG7</accession>
<dbReference type="AlphaFoldDB" id="A0A7X5TVG7"/>
<feature type="transmembrane region" description="Helical" evidence="7">
    <location>
        <begin position="195"/>
        <end position="216"/>
    </location>
</feature>
<keyword evidence="9" id="KW-1185">Reference proteome</keyword>
<dbReference type="EMBL" id="JAAMOX010000003">
    <property type="protein sequence ID" value="NIH55177.1"/>
    <property type="molecule type" value="Genomic_DNA"/>
</dbReference>
<organism evidence="8 9">
    <name type="scientific">Lysinibacter cavernae</name>
    <dbReference type="NCBI Taxonomy" id="1640652"/>
    <lineage>
        <taxon>Bacteria</taxon>
        <taxon>Bacillati</taxon>
        <taxon>Actinomycetota</taxon>
        <taxon>Actinomycetes</taxon>
        <taxon>Micrococcales</taxon>
        <taxon>Microbacteriaceae</taxon>
        <taxon>Lysinibacter</taxon>
    </lineage>
</organism>
<keyword evidence="4 7" id="KW-1133">Transmembrane helix</keyword>
<evidence type="ECO:0000256" key="2">
    <source>
        <dbReference type="ARBA" id="ARBA00022475"/>
    </source>
</evidence>
<feature type="transmembrane region" description="Helical" evidence="7">
    <location>
        <begin position="228"/>
        <end position="247"/>
    </location>
</feature>
<keyword evidence="2" id="KW-1003">Cell membrane</keyword>
<protein>
    <submittedName>
        <fullName evidence="8">Membrane protein</fullName>
    </submittedName>
</protein>
<feature type="transmembrane region" description="Helical" evidence="7">
    <location>
        <begin position="152"/>
        <end position="175"/>
    </location>
</feature>
<gene>
    <name evidence="8" type="ORF">FHX76_003092</name>
</gene>